<dbReference type="CDD" id="cd00673">
    <property type="entry name" value="AlaRS_core"/>
    <property type="match status" value="1"/>
</dbReference>
<dbReference type="Pfam" id="PF02272">
    <property type="entry name" value="DHHA1"/>
    <property type="match status" value="1"/>
</dbReference>
<dbReference type="InterPro" id="IPR050058">
    <property type="entry name" value="Ala-tRNA_ligase"/>
</dbReference>
<dbReference type="InterPro" id="IPR002318">
    <property type="entry name" value="Ala-tRNA-lgiase_IIc"/>
</dbReference>
<evidence type="ECO:0000256" key="1">
    <source>
        <dbReference type="ARBA" id="ARBA00008226"/>
    </source>
</evidence>
<dbReference type="InterPro" id="IPR045864">
    <property type="entry name" value="aa-tRNA-synth_II/BPL/LPL"/>
</dbReference>
<name>A0ABS7MLE4_9ACTN</name>
<proteinExistence type="inferred from homology"/>
<evidence type="ECO:0000256" key="6">
    <source>
        <dbReference type="ARBA" id="ARBA00022884"/>
    </source>
</evidence>
<dbReference type="HAMAP" id="MF_00036_B">
    <property type="entry name" value="Ala_tRNA_synth_B"/>
    <property type="match status" value="1"/>
</dbReference>
<keyword evidence="11" id="KW-0862">Zinc</keyword>
<comment type="similarity">
    <text evidence="1 11">Belongs to the class-II aminoacyl-tRNA synthetase family.</text>
</comment>
<organism evidence="13 14">
    <name type="scientific">Collinsella ureilytica</name>
    <dbReference type="NCBI Taxonomy" id="2869515"/>
    <lineage>
        <taxon>Bacteria</taxon>
        <taxon>Bacillati</taxon>
        <taxon>Actinomycetota</taxon>
        <taxon>Coriobacteriia</taxon>
        <taxon>Coriobacteriales</taxon>
        <taxon>Coriobacteriaceae</taxon>
        <taxon>Collinsella</taxon>
    </lineage>
</organism>
<dbReference type="SUPFAM" id="SSF50447">
    <property type="entry name" value="Translation proteins"/>
    <property type="match status" value="1"/>
</dbReference>
<comment type="domain">
    <text evidence="11">Consists of three domains; the N-terminal catalytic domain, the editing domain and the C-terminal C-Ala domain. The editing domain removes incorrectly charged amino acids, while the C-Ala domain, along with tRNA(Ala), serves as a bridge to cooperatively bring together the editing and aminoacylation centers thus stimulating deacylation of misacylated tRNAs.</text>
</comment>
<dbReference type="EMBL" id="JAIMFO010000007">
    <property type="protein sequence ID" value="MBY4798097.1"/>
    <property type="molecule type" value="Genomic_DNA"/>
</dbReference>
<dbReference type="RefSeq" id="WP_222199800.1">
    <property type="nucleotide sequence ID" value="NZ_JAIMFO010000007.1"/>
</dbReference>
<keyword evidence="2 11" id="KW-0820">tRNA-binding</keyword>
<keyword evidence="5 11" id="KW-0067">ATP-binding</keyword>
<feature type="binding site" evidence="11">
    <location>
        <position position="569"/>
    </location>
    <ligand>
        <name>Zn(2+)</name>
        <dbReference type="ChEBI" id="CHEBI:29105"/>
    </ligand>
</feature>
<gene>
    <name evidence="11 13" type="primary">alaS</name>
    <name evidence="13" type="ORF">K6V98_07035</name>
</gene>
<evidence type="ECO:0000256" key="10">
    <source>
        <dbReference type="ARBA" id="ARBA00048300"/>
    </source>
</evidence>
<dbReference type="InterPro" id="IPR003156">
    <property type="entry name" value="DHHA1_dom"/>
</dbReference>
<dbReference type="NCBIfam" id="TIGR00344">
    <property type="entry name" value="alaS"/>
    <property type="match status" value="1"/>
</dbReference>
<keyword evidence="3 11" id="KW-0436">Ligase</keyword>
<dbReference type="SMART" id="SM00863">
    <property type="entry name" value="tRNA_SAD"/>
    <property type="match status" value="1"/>
</dbReference>
<evidence type="ECO:0000259" key="12">
    <source>
        <dbReference type="PROSITE" id="PS50860"/>
    </source>
</evidence>
<evidence type="ECO:0000313" key="14">
    <source>
        <dbReference type="Proteomes" id="UP000700908"/>
    </source>
</evidence>
<evidence type="ECO:0000256" key="9">
    <source>
        <dbReference type="ARBA" id="ARBA00024779"/>
    </source>
</evidence>
<evidence type="ECO:0000256" key="8">
    <source>
        <dbReference type="ARBA" id="ARBA00023146"/>
    </source>
</evidence>
<evidence type="ECO:0000313" key="13">
    <source>
        <dbReference type="EMBL" id="MBY4798097.1"/>
    </source>
</evidence>
<feature type="binding site" evidence="11">
    <location>
        <position position="573"/>
    </location>
    <ligand>
        <name>Zn(2+)</name>
        <dbReference type="ChEBI" id="CHEBI:29105"/>
    </ligand>
</feature>
<dbReference type="EC" id="6.1.1.7" evidence="11"/>
<comment type="catalytic activity">
    <reaction evidence="10 11">
        <text>tRNA(Ala) + L-alanine + ATP = L-alanyl-tRNA(Ala) + AMP + diphosphate</text>
        <dbReference type="Rhea" id="RHEA:12540"/>
        <dbReference type="Rhea" id="RHEA-COMP:9657"/>
        <dbReference type="Rhea" id="RHEA-COMP:9923"/>
        <dbReference type="ChEBI" id="CHEBI:30616"/>
        <dbReference type="ChEBI" id="CHEBI:33019"/>
        <dbReference type="ChEBI" id="CHEBI:57972"/>
        <dbReference type="ChEBI" id="CHEBI:78442"/>
        <dbReference type="ChEBI" id="CHEBI:78497"/>
        <dbReference type="ChEBI" id="CHEBI:456215"/>
        <dbReference type="EC" id="6.1.1.7"/>
    </reaction>
</comment>
<evidence type="ECO:0000256" key="3">
    <source>
        <dbReference type="ARBA" id="ARBA00022598"/>
    </source>
</evidence>
<dbReference type="PANTHER" id="PTHR11777">
    <property type="entry name" value="ALANYL-TRNA SYNTHETASE"/>
    <property type="match status" value="1"/>
</dbReference>
<dbReference type="SUPFAM" id="SSF55681">
    <property type="entry name" value="Class II aaRS and biotin synthetases"/>
    <property type="match status" value="1"/>
</dbReference>
<dbReference type="Pfam" id="PF01411">
    <property type="entry name" value="tRNA-synt_2c"/>
    <property type="match status" value="1"/>
</dbReference>
<evidence type="ECO:0000256" key="2">
    <source>
        <dbReference type="ARBA" id="ARBA00022555"/>
    </source>
</evidence>
<comment type="cofactor">
    <cofactor evidence="11">
        <name>Zn(2+)</name>
        <dbReference type="ChEBI" id="CHEBI:29105"/>
    </cofactor>
    <text evidence="11">Binds 1 zinc ion per subunit.</text>
</comment>
<dbReference type="InterPro" id="IPR018164">
    <property type="entry name" value="Ala-tRNA-synth_IIc_N"/>
</dbReference>
<comment type="subcellular location">
    <subcellularLocation>
        <location evidence="11">Cytoplasm</location>
    </subcellularLocation>
</comment>
<dbReference type="InterPro" id="IPR018165">
    <property type="entry name" value="Ala-tRNA-synth_IIc_core"/>
</dbReference>
<dbReference type="Gene3D" id="3.30.980.10">
    <property type="entry name" value="Threonyl-trna Synthetase, Chain A, domain 2"/>
    <property type="match status" value="1"/>
</dbReference>
<dbReference type="Gene3D" id="3.10.310.40">
    <property type="match status" value="1"/>
</dbReference>
<evidence type="ECO:0000256" key="5">
    <source>
        <dbReference type="ARBA" id="ARBA00022840"/>
    </source>
</evidence>
<sequence>MCEDHPTMTTAEIRSAFLTFFEERGCKAYPSSSLIPDDPSLLLANAGMNQFKEYYQGKRTMHEIGACSCQKCVRTNDIDVIGSDGRHLSFFEMLGNFSFGGVSKAQACAWAYELICDVFKLDPSRLYFTVFTDDDEAYEIWCNLGVTEDHISRLGEDDNFWAAGPTGPCGPCSEIYYDQGEAIGCGEPTCAPGCDCDRYLEFWNLVFTQFDRQEDGSMPELPHRNLDTGMGLERMAAIMQRQGSNYEGDLMRDLIDLGSSISGKSYDPESYEGPSRSLRIIADAARAVDFLIADGVLPGNEGRGYVLRRLLRRAVFHGRLIGIEGAFLGRMVDEVNRLMGDAYPELVENAAVVAGIVAAEEQRFSATLESGRAYLAAALQELAPGDTLDGAEAFKLHDTFGFPIDLTQEIAHEAGYEVDMPAFDAAMAAQRSRARAAAQGDAWGSFNDVWTTLADELVASEFLGYEESSSEACCVTALVAEGERVHEATAGQIVDIVLDRTPFYAERGGQVGDTGELLRDDLVVEVLDTQAKGDLIVHHAQVQEGSIQVGDCLCAAINERRRALIRRNHTATHLLDAALKAVLGEHVSQAGSLVDADRLRFDFTHFEAVSQEQLRAIQDMINEEILAAKPVLTRLMDIEAAKASGAVALFGEKYGEEVRVVSVGAEEHPFSRELCGGTHVENSSEIGVFKIVSESSAGSNVRRIEAMTSLGALAYLEAKEELVAQVSTELKSSEDLLVSRIHDLKDTLRATEQKLRAALVGGSSDRIQHALDAAIDLGAYKLIVARLDGLDGKELRSAWDALHSRDHSASLACVLASASPDNKAALLAAATDEAVAAGFHAGELIREIAACVDGRGGGRPAMAQAGGSDVSGIDAALAAATDRLRAS</sequence>
<accession>A0ABS7MLE4</accession>
<comment type="function">
    <text evidence="9 11">Catalyzes the attachment of alanine to tRNA(Ala) in a two-step reaction: alanine is first activated by ATP to form Ala-AMP and then transferred to the acceptor end of tRNA(Ala). Also edits incorrectly charged Ser-tRNA(Ala) and Gly-tRNA(Ala) via its editing domain.</text>
</comment>
<dbReference type="Gene3D" id="3.30.54.20">
    <property type="match status" value="1"/>
</dbReference>
<evidence type="ECO:0000256" key="4">
    <source>
        <dbReference type="ARBA" id="ARBA00022741"/>
    </source>
</evidence>
<feature type="binding site" evidence="11">
    <location>
        <position position="675"/>
    </location>
    <ligand>
        <name>Zn(2+)</name>
        <dbReference type="ChEBI" id="CHEBI:29105"/>
    </ligand>
</feature>
<keyword evidence="7 11" id="KW-0648">Protein biosynthesis</keyword>
<dbReference type="SUPFAM" id="SSF55186">
    <property type="entry name" value="ThrRS/AlaRS common domain"/>
    <property type="match status" value="1"/>
</dbReference>
<keyword evidence="6 11" id="KW-0694">RNA-binding</keyword>
<dbReference type="Pfam" id="PF07973">
    <property type="entry name" value="tRNA_SAD"/>
    <property type="match status" value="1"/>
</dbReference>
<dbReference type="Proteomes" id="UP000700908">
    <property type="component" value="Unassembled WGS sequence"/>
</dbReference>
<reference evidence="13 14" key="1">
    <citation type="submission" date="2021-08" db="EMBL/GenBank/DDBJ databases">
        <title>Collinsella faecalis sp. nov. isolated from swine faeces.</title>
        <authorList>
            <person name="Oh B.S."/>
            <person name="Lee J.H."/>
        </authorList>
    </citation>
    <scope>NUCLEOTIDE SEQUENCE [LARGE SCALE GENOMIC DNA]</scope>
    <source>
        <strain evidence="13 14">AGMB00827</strain>
    </source>
</reference>
<evidence type="ECO:0000256" key="7">
    <source>
        <dbReference type="ARBA" id="ARBA00022917"/>
    </source>
</evidence>
<dbReference type="PRINTS" id="PR00980">
    <property type="entry name" value="TRNASYNTHALA"/>
</dbReference>
<comment type="caution">
    <text evidence="13">The sequence shown here is derived from an EMBL/GenBank/DDBJ whole genome shotgun (WGS) entry which is preliminary data.</text>
</comment>
<dbReference type="InterPro" id="IPR018162">
    <property type="entry name" value="Ala-tRNA-ligase_IIc_anticod-bd"/>
</dbReference>
<keyword evidence="4 11" id="KW-0547">Nucleotide-binding</keyword>
<dbReference type="InterPro" id="IPR023033">
    <property type="entry name" value="Ala_tRNA_ligase_euk/bac"/>
</dbReference>
<dbReference type="InterPro" id="IPR009000">
    <property type="entry name" value="Transl_B-barrel_sf"/>
</dbReference>
<keyword evidence="11" id="KW-0963">Cytoplasm</keyword>
<dbReference type="PANTHER" id="PTHR11777:SF9">
    <property type="entry name" value="ALANINE--TRNA LIGASE, CYTOPLASMIC"/>
    <property type="match status" value="1"/>
</dbReference>
<dbReference type="InterPro" id="IPR012947">
    <property type="entry name" value="tRNA_SAD"/>
</dbReference>
<keyword evidence="14" id="KW-1185">Reference proteome</keyword>
<protein>
    <recommendedName>
        <fullName evidence="11">Alanine--tRNA ligase</fullName>
        <ecNumber evidence="11">6.1.1.7</ecNumber>
    </recommendedName>
    <alternativeName>
        <fullName evidence="11">Alanyl-tRNA synthetase</fullName>
        <shortName evidence="11">AlaRS</shortName>
    </alternativeName>
</protein>
<dbReference type="SUPFAM" id="SSF101353">
    <property type="entry name" value="Putative anticodon-binding domain of alanyl-tRNA synthetase (AlaRS)"/>
    <property type="match status" value="1"/>
</dbReference>
<feature type="binding site" evidence="11">
    <location>
        <position position="679"/>
    </location>
    <ligand>
        <name>Zn(2+)</name>
        <dbReference type="ChEBI" id="CHEBI:29105"/>
    </ligand>
</feature>
<dbReference type="Gene3D" id="3.30.930.10">
    <property type="entry name" value="Bira Bifunctional Protein, Domain 2"/>
    <property type="match status" value="1"/>
</dbReference>
<feature type="domain" description="Alanyl-transfer RNA synthetases family profile" evidence="12">
    <location>
        <begin position="8"/>
        <end position="718"/>
    </location>
</feature>
<keyword evidence="8 11" id="KW-0030">Aminoacyl-tRNA synthetase</keyword>
<dbReference type="Gene3D" id="2.40.30.130">
    <property type="match status" value="1"/>
</dbReference>
<keyword evidence="11" id="KW-0479">Metal-binding</keyword>
<evidence type="ECO:0000256" key="11">
    <source>
        <dbReference type="HAMAP-Rule" id="MF_00036"/>
    </source>
</evidence>
<dbReference type="GO" id="GO:0004813">
    <property type="term" value="F:alanine-tRNA ligase activity"/>
    <property type="evidence" value="ECO:0007669"/>
    <property type="project" value="UniProtKB-EC"/>
</dbReference>
<dbReference type="PROSITE" id="PS50860">
    <property type="entry name" value="AA_TRNA_LIGASE_II_ALA"/>
    <property type="match status" value="1"/>
</dbReference>
<dbReference type="InterPro" id="IPR018163">
    <property type="entry name" value="Thr/Ala-tRNA-synth_IIc_edit"/>
</dbReference>